<reference evidence="3" key="1">
    <citation type="journal article" date="2014" name="Proc. Natl. Acad. Sci. U.S.A.">
        <title>Extensive sampling of basidiomycete genomes demonstrates inadequacy of the white-rot/brown-rot paradigm for wood decay fungi.</title>
        <authorList>
            <person name="Riley R."/>
            <person name="Salamov A.A."/>
            <person name="Brown D.W."/>
            <person name="Nagy L.G."/>
            <person name="Floudas D."/>
            <person name="Held B.W."/>
            <person name="Levasseur A."/>
            <person name="Lombard V."/>
            <person name="Morin E."/>
            <person name="Otillar R."/>
            <person name="Lindquist E.A."/>
            <person name="Sun H."/>
            <person name="LaButti K.M."/>
            <person name="Schmutz J."/>
            <person name="Jabbour D."/>
            <person name="Luo H."/>
            <person name="Baker S.E."/>
            <person name="Pisabarro A.G."/>
            <person name="Walton J.D."/>
            <person name="Blanchette R.A."/>
            <person name="Henrissat B."/>
            <person name="Martin F."/>
            <person name="Cullen D."/>
            <person name="Hibbett D.S."/>
            <person name="Grigoriev I.V."/>
        </authorList>
    </citation>
    <scope>NUCLEOTIDE SEQUENCE [LARGE SCALE GENOMIC DNA]</scope>
    <source>
        <strain evidence="3">FD-172 SS1</strain>
    </source>
</reference>
<dbReference type="EMBL" id="KL198017">
    <property type="protein sequence ID" value="KDQ20543.1"/>
    <property type="molecule type" value="Genomic_DNA"/>
</dbReference>
<organism evidence="2 3">
    <name type="scientific">Botryobasidium botryosum (strain FD-172 SS1)</name>
    <dbReference type="NCBI Taxonomy" id="930990"/>
    <lineage>
        <taxon>Eukaryota</taxon>
        <taxon>Fungi</taxon>
        <taxon>Dikarya</taxon>
        <taxon>Basidiomycota</taxon>
        <taxon>Agaricomycotina</taxon>
        <taxon>Agaricomycetes</taxon>
        <taxon>Cantharellales</taxon>
        <taxon>Botryobasidiaceae</taxon>
        <taxon>Botryobasidium</taxon>
    </lineage>
</organism>
<evidence type="ECO:0000256" key="1">
    <source>
        <dbReference type="SAM" id="MobiDB-lite"/>
    </source>
</evidence>
<dbReference type="Pfam" id="PF12722">
    <property type="entry name" value="Hid1"/>
    <property type="match status" value="1"/>
</dbReference>
<dbReference type="GO" id="GO:0016020">
    <property type="term" value="C:membrane"/>
    <property type="evidence" value="ECO:0007669"/>
    <property type="project" value="TreeGrafter"/>
</dbReference>
<dbReference type="FunCoup" id="A0A067MXQ3">
    <property type="interactions" value="4"/>
</dbReference>
<dbReference type="GO" id="GO:0000138">
    <property type="term" value="C:Golgi trans cisterna"/>
    <property type="evidence" value="ECO:0007669"/>
    <property type="project" value="TreeGrafter"/>
</dbReference>
<dbReference type="AlphaFoldDB" id="A0A067MXQ3"/>
<feature type="region of interest" description="Disordered" evidence="1">
    <location>
        <begin position="653"/>
        <end position="765"/>
    </location>
</feature>
<feature type="region of interest" description="Disordered" evidence="1">
    <location>
        <begin position="164"/>
        <end position="196"/>
    </location>
</feature>
<dbReference type="PANTHER" id="PTHR21575">
    <property type="entry name" value="PROTEIN HID1"/>
    <property type="match status" value="1"/>
</dbReference>
<dbReference type="HOGENOM" id="CLU_007392_0_0_1"/>
<dbReference type="OrthoDB" id="432953at2759"/>
<dbReference type="GO" id="GO:0005797">
    <property type="term" value="C:Golgi medial cisterna"/>
    <property type="evidence" value="ECO:0007669"/>
    <property type="project" value="TreeGrafter"/>
</dbReference>
<name>A0A067MXQ3_BOTB1</name>
<feature type="compositionally biased region" description="Basic and acidic residues" evidence="1">
    <location>
        <begin position="668"/>
        <end position="713"/>
    </location>
</feature>
<dbReference type="STRING" id="930990.A0A067MXQ3"/>
<protein>
    <recommendedName>
        <fullName evidence="4">High-temperature-induced dauer-formation protein-domain-containing protein</fullName>
    </recommendedName>
</protein>
<accession>A0A067MXQ3</accession>
<sequence>MFALPRKLSSPFGLLGDDAKLAFRTKPTGIARLSDTRNIPESDEYWSQYATIFDSASDVFSLITPQDVRRALTAAPENVATLVRALSRRLFNLVSDHTFPSPAQSTMSTLTTAWGSSERDTTKEVLNCLRVLGRVLPVLFEGEAEAGLEMDVLWKREPVKLKTPMSVTSDEPQFVIEEEDEDDDEDKPTASAPAPEAAPEVELLPCLAERLFGCVIDLLFCCGFTLPTKVQEGHHKINHIIWERGVGSTVDIGSSTMLDNNKTEVLRFLLILLSKTIYISPSTLLTQSNPYADYFARSTQRRLVLSILCSLLNTSMNARDDGWGLGGVVDKVPYNHLILARKGEEGRSGLVGGCLGALCALLDYQGGSARDVAVGDANLSGADVAVAPTPQSNAFRYFLAKLHRPADLEFILNGILSIFEQHLAAQNNLLPGSRKAVPYVLEAYVLFWKMIELNKKFRAYLLDSDKLLEVLAYMLCFCLELKDKPQHHGLCRQVSYMIQSLSAERAFGSKLSQPIPSRMAIPAKWATSGTAGDFMVTSIYAMVATTAGALNFLYPALIIALANVAPYLKNLGVQASARLVQLFTSFSTPAFLLADEGNPRLVFFILETLNGILYHQLAENPNVVYAILRSHKTFEDLGTFTLARGLKEIQRIQQAKEEQQKKQQQQQRDVKSPDPQGERRDEKAVLLDRERERESESEERIDSVRNSESEDHAAGGGTPSDSRAASVSGEGVEPDHGGTTGTPRKISEKARGKMRARSSESVDTTASLERLAAAGVAVGRNGFVPTQEWVSSWQQGLPLDPVLLTIAELLPKVHSLQASLNRPTTTPAILDFLRSVTLQHVLPPTPPLNPRKFLWSDASIVWLTSLLWGELYVRGTAPLGIWNSTAVRLFGVRHSPARVARGMSGAVSEVVGGLGLWGSTATATGGATGGGGAGNVERRAGVR</sequence>
<keyword evidence="3" id="KW-1185">Reference proteome</keyword>
<proteinExistence type="predicted"/>
<evidence type="ECO:0000313" key="2">
    <source>
        <dbReference type="EMBL" id="KDQ20543.1"/>
    </source>
</evidence>
<dbReference type="InterPro" id="IPR026705">
    <property type="entry name" value="Hid-1/Ecm30"/>
</dbReference>
<evidence type="ECO:0008006" key="4">
    <source>
        <dbReference type="Google" id="ProtNLM"/>
    </source>
</evidence>
<dbReference type="InParanoid" id="A0A067MXQ3"/>
<dbReference type="PANTHER" id="PTHR21575:SF12">
    <property type="entry name" value="PROTEIN HID1"/>
    <property type="match status" value="1"/>
</dbReference>
<evidence type="ECO:0000313" key="3">
    <source>
        <dbReference type="Proteomes" id="UP000027195"/>
    </source>
</evidence>
<gene>
    <name evidence="2" type="ORF">BOTBODRAFT_26557</name>
</gene>
<dbReference type="Proteomes" id="UP000027195">
    <property type="component" value="Unassembled WGS sequence"/>
</dbReference>
<feature type="compositionally biased region" description="Acidic residues" evidence="1">
    <location>
        <begin position="176"/>
        <end position="186"/>
    </location>
</feature>